<dbReference type="Proteomes" id="UP000012019">
    <property type="component" value="Unassembled WGS sequence"/>
</dbReference>
<dbReference type="EMBL" id="APHR01000075">
    <property type="protein sequence ID" value="EMR12041.1"/>
    <property type="molecule type" value="Genomic_DNA"/>
</dbReference>
<dbReference type="InterPro" id="IPR022644">
    <property type="entry name" value="De-COase2_N"/>
</dbReference>
<dbReference type="SUPFAM" id="SSF51419">
    <property type="entry name" value="PLP-binding barrel"/>
    <property type="match status" value="1"/>
</dbReference>
<proteinExistence type="inferred from homology"/>
<evidence type="ECO:0000256" key="10">
    <source>
        <dbReference type="ARBA" id="ARBA00023066"/>
    </source>
</evidence>
<dbReference type="PANTHER" id="PTHR43295:SF9">
    <property type="entry name" value="BIOSYNTHETIC ARGININE DECARBOXYLASE"/>
    <property type="match status" value="1"/>
</dbReference>
<evidence type="ECO:0000256" key="13">
    <source>
        <dbReference type="NCBIfam" id="TIGR01273"/>
    </source>
</evidence>
<dbReference type="Gene3D" id="3.20.20.10">
    <property type="entry name" value="Alanine racemase"/>
    <property type="match status" value="1"/>
</dbReference>
<evidence type="ECO:0000313" key="19">
    <source>
        <dbReference type="EMBL" id="EMR12041.1"/>
    </source>
</evidence>
<keyword evidence="8" id="KW-0460">Magnesium</keyword>
<dbReference type="PROSITE" id="PS00878">
    <property type="entry name" value="ODR_DC_2_1"/>
    <property type="match status" value="1"/>
</dbReference>
<evidence type="ECO:0000256" key="3">
    <source>
        <dbReference type="ARBA" id="ARBA00002257"/>
    </source>
</evidence>
<feature type="modified residue" description="N6-(pyridoxal phosphate)lysine" evidence="14">
    <location>
        <position position="116"/>
    </location>
</feature>
<evidence type="ECO:0000256" key="9">
    <source>
        <dbReference type="ARBA" id="ARBA00022898"/>
    </source>
</evidence>
<keyword evidence="11" id="KW-0620">Polyamine biosynthesis</keyword>
<dbReference type="InterPro" id="IPR009006">
    <property type="entry name" value="Ala_racemase/Decarboxylase_C"/>
</dbReference>
<dbReference type="Gene3D" id="1.10.287.3440">
    <property type="match status" value="1"/>
</dbReference>
<dbReference type="InterPro" id="IPR002985">
    <property type="entry name" value="Arg_decrbxlase"/>
</dbReference>
<dbReference type="Gene3D" id="2.40.37.10">
    <property type="entry name" value="Lyase, Ornithine Decarboxylase, Chain A, domain 1"/>
    <property type="match status" value="1"/>
</dbReference>
<comment type="cofactor">
    <cofactor evidence="2">
        <name>Mg(2+)</name>
        <dbReference type="ChEBI" id="CHEBI:18420"/>
    </cofactor>
</comment>
<feature type="domain" description="Arginine decarboxylase helical bundle" evidence="17">
    <location>
        <begin position="384"/>
        <end position="464"/>
    </location>
</feature>
<keyword evidence="10" id="KW-0745">Spermidine biosynthesis</keyword>
<comment type="caution">
    <text evidence="19">The sequence shown here is derived from an EMBL/GenBank/DDBJ whole genome shotgun (WGS) entry which is preliminary data.</text>
</comment>
<feature type="active site" description="Proton donor" evidence="15">
    <location>
        <position position="515"/>
    </location>
</feature>
<keyword evidence="9 14" id="KW-0663">Pyridoxal phosphate</keyword>
<keyword evidence="6" id="KW-0479">Metal-binding</keyword>
<dbReference type="InterPro" id="IPR022653">
    <property type="entry name" value="De-COase2_pyr-phos_BS"/>
</dbReference>
<dbReference type="PANTHER" id="PTHR43295">
    <property type="entry name" value="ARGININE DECARBOXYLASE"/>
    <property type="match status" value="1"/>
</dbReference>
<gene>
    <name evidence="19" type="ORF">MPL1_12251</name>
</gene>
<dbReference type="Pfam" id="PF02784">
    <property type="entry name" value="Orn_Arg_deC_N"/>
    <property type="match status" value="1"/>
</dbReference>
<dbReference type="CDD" id="cd06830">
    <property type="entry name" value="PLPDE_III_ADC"/>
    <property type="match status" value="1"/>
</dbReference>
<dbReference type="PRINTS" id="PR01179">
    <property type="entry name" value="ODADCRBXLASE"/>
</dbReference>
<evidence type="ECO:0000256" key="5">
    <source>
        <dbReference type="ARBA" id="ARBA00012426"/>
    </source>
</evidence>
<evidence type="ECO:0000256" key="6">
    <source>
        <dbReference type="ARBA" id="ARBA00022723"/>
    </source>
</evidence>
<dbReference type="NCBIfam" id="NF003763">
    <property type="entry name" value="PRK05354.1"/>
    <property type="match status" value="1"/>
</dbReference>
<keyword evidence="12 19" id="KW-0456">Lyase</keyword>
<dbReference type="GO" id="GO:0046872">
    <property type="term" value="F:metal ion binding"/>
    <property type="evidence" value="ECO:0007669"/>
    <property type="project" value="UniProtKB-KW"/>
</dbReference>
<dbReference type="GO" id="GO:0008295">
    <property type="term" value="P:spermidine biosynthetic process"/>
    <property type="evidence" value="ECO:0007669"/>
    <property type="project" value="UniProtKB-UniRule"/>
</dbReference>
<organism evidence="19 20">
    <name type="scientific">Methylophaga lonarensis MPL</name>
    <dbReference type="NCBI Taxonomy" id="1286106"/>
    <lineage>
        <taxon>Bacteria</taxon>
        <taxon>Pseudomonadati</taxon>
        <taxon>Pseudomonadota</taxon>
        <taxon>Gammaproteobacteria</taxon>
        <taxon>Thiotrichales</taxon>
        <taxon>Piscirickettsiaceae</taxon>
        <taxon>Methylophaga</taxon>
    </lineage>
</organism>
<accession>M7NXW0</accession>
<comment type="cofactor">
    <cofactor evidence="1 14">
        <name>pyridoxal 5'-phosphate</name>
        <dbReference type="ChEBI" id="CHEBI:597326"/>
    </cofactor>
</comment>
<evidence type="ECO:0000256" key="14">
    <source>
        <dbReference type="PIRSR" id="PIRSR001336-50"/>
    </source>
</evidence>
<evidence type="ECO:0000259" key="18">
    <source>
        <dbReference type="Pfam" id="PF17944"/>
    </source>
</evidence>
<dbReference type="Pfam" id="PF17810">
    <property type="entry name" value="Arg_decarb_HB"/>
    <property type="match status" value="1"/>
</dbReference>
<keyword evidence="7" id="KW-0210">Decarboxylase</keyword>
<reference evidence="19 20" key="1">
    <citation type="journal article" date="2013" name="Genome Announc.">
        <title>Draft Genome Sequence of Methylophaga lonarensis MPLT, a Haloalkaliphilic (Non-Methane-Utilizing) Methylotroph.</title>
        <authorList>
            <person name="Shetty S.A."/>
            <person name="Marathe N.P."/>
            <person name="Munot H."/>
            <person name="Antony C.P."/>
            <person name="Dhotre D.P."/>
            <person name="Murrell J.C."/>
            <person name="Shouche Y.S."/>
        </authorList>
    </citation>
    <scope>NUCLEOTIDE SEQUENCE [LARGE SCALE GENOMIC DNA]</scope>
    <source>
        <strain evidence="19 20">MPL</strain>
    </source>
</reference>
<dbReference type="PRINTS" id="PR01180">
    <property type="entry name" value="ARGDCRBXLASE"/>
</dbReference>
<dbReference type="Pfam" id="PF17944">
    <property type="entry name" value="Arg_decarbox_C"/>
    <property type="match status" value="1"/>
</dbReference>
<dbReference type="AlphaFoldDB" id="M7NXW0"/>
<dbReference type="NCBIfam" id="TIGR01273">
    <property type="entry name" value="speA"/>
    <property type="match status" value="1"/>
</dbReference>
<evidence type="ECO:0000256" key="12">
    <source>
        <dbReference type="ARBA" id="ARBA00023239"/>
    </source>
</evidence>
<dbReference type="EC" id="4.1.1.19" evidence="5 13"/>
<evidence type="ECO:0000256" key="4">
    <source>
        <dbReference type="ARBA" id="ARBA00008357"/>
    </source>
</evidence>
<name>M7NXW0_9GAMM</name>
<dbReference type="GO" id="GO:0008792">
    <property type="term" value="F:arginine decarboxylase activity"/>
    <property type="evidence" value="ECO:0007669"/>
    <property type="project" value="UniProtKB-UniRule"/>
</dbReference>
<dbReference type="STRING" id="1286106.MPL1_12251"/>
<evidence type="ECO:0000256" key="8">
    <source>
        <dbReference type="ARBA" id="ARBA00022842"/>
    </source>
</evidence>
<dbReference type="InterPro" id="IPR000183">
    <property type="entry name" value="Orn/DAP/Arg_de-COase"/>
</dbReference>
<dbReference type="PIRSF" id="PIRSF001336">
    <property type="entry name" value="Arg_decrbxlase"/>
    <property type="match status" value="1"/>
</dbReference>
<dbReference type="eggNOG" id="COG1166">
    <property type="taxonomic scope" value="Bacteria"/>
</dbReference>
<evidence type="ECO:0000256" key="2">
    <source>
        <dbReference type="ARBA" id="ARBA00001946"/>
    </source>
</evidence>
<feature type="domain" description="Arginine decarboxylase C-terminal helical" evidence="18">
    <location>
        <begin position="593"/>
        <end position="645"/>
    </location>
</feature>
<comment type="similarity">
    <text evidence="4">Belongs to the Orn/Lys/Arg decarboxylase class-II family. SpeA subfamily.</text>
</comment>
<dbReference type="GO" id="GO:0006527">
    <property type="term" value="P:L-arginine catabolic process"/>
    <property type="evidence" value="ECO:0007669"/>
    <property type="project" value="InterPro"/>
</dbReference>
<comment type="function">
    <text evidence="3">Catalyzes the biosynthesis of agmatine from arginine.</text>
</comment>
<dbReference type="InterPro" id="IPR040634">
    <property type="entry name" value="Arg_decarb_HB"/>
</dbReference>
<evidence type="ECO:0000256" key="7">
    <source>
        <dbReference type="ARBA" id="ARBA00022793"/>
    </source>
</evidence>
<dbReference type="PATRIC" id="fig|1286106.3.peg.2451"/>
<dbReference type="SUPFAM" id="SSF50621">
    <property type="entry name" value="Alanine racemase C-terminal domain-like"/>
    <property type="match status" value="1"/>
</dbReference>
<feature type="domain" description="Orn/DAP/Arg decarboxylase 2 N-terminal" evidence="16">
    <location>
        <begin position="91"/>
        <end position="358"/>
    </location>
</feature>
<evidence type="ECO:0000259" key="16">
    <source>
        <dbReference type="Pfam" id="PF02784"/>
    </source>
</evidence>
<dbReference type="Gene3D" id="1.20.58.930">
    <property type="match status" value="1"/>
</dbReference>
<evidence type="ECO:0000256" key="11">
    <source>
        <dbReference type="ARBA" id="ARBA00023115"/>
    </source>
</evidence>
<evidence type="ECO:0000259" key="17">
    <source>
        <dbReference type="Pfam" id="PF17810"/>
    </source>
</evidence>
<dbReference type="RefSeq" id="WP_009727397.1">
    <property type="nucleotide sequence ID" value="NZ_APHR01000075.1"/>
</dbReference>
<dbReference type="InterPro" id="IPR041128">
    <property type="entry name" value="Arg_decarbox_C"/>
</dbReference>
<evidence type="ECO:0000256" key="1">
    <source>
        <dbReference type="ARBA" id="ARBA00001933"/>
    </source>
</evidence>
<protein>
    <recommendedName>
        <fullName evidence="5 13">Arginine decarboxylase</fullName>
        <ecNumber evidence="5 13">4.1.1.19</ecNumber>
    </recommendedName>
</protein>
<sequence>MQMTKHASAETHTESVQDWDVEQSSKLYGVRDWGADYFDISENGDAVVSLQFGDKTIQVPIIEIVKGMKERGLDMPAVLRIENLLDIRITQINEAFARAIKDAGYQNHYRGVFPIKVNQQCHVIEEIADYGRRYHHGLEAGSKAELIIAISQLRDHDSLIICNGYKDEEFIELGLYARQMGIKCFFVLETATELSTILERSKALGIEPLIGMRIRLASTVEGHWNGDSGDRSIFGLSTNALLEVVEQLKQADMLHCLQLLHSHLGSQIPNIRNIRSGVMEACRFYAGLIEEGAPMGYLDFGGGLAVDYEGTRSNSTHSMNYGLDEYCYNIIETLQECLDPLEIPHPVIISESGRALVAYSSMLLFNVLEVRDHKPGKIPETAPEDSHDMIINLYSVLSNVTPQNLQECYNDSLYYRDELRELFHHGQASLRDRALAENLALAIWEKISELLPQARRISAELESLPELLSDIYYGNFSLFQSLPDIWAIDQLFPIMPIHRLNEEPTRSAVLADMTCDCDGKIDSFSYEDAIHKTLPLHPLKHGEEYYLSVFLVGAYQETLGDLHNLFGDTNVVSVHINEDGSFDFIREFHGDSIADVLSYVEYDPKMMQEQFRKIAEQAVRDGRISVPMRQQMLRAFNDSMNGYTFFER</sequence>
<evidence type="ECO:0000313" key="20">
    <source>
        <dbReference type="Proteomes" id="UP000012019"/>
    </source>
</evidence>
<evidence type="ECO:0000256" key="15">
    <source>
        <dbReference type="PIRSR" id="PIRSR600183-50"/>
    </source>
</evidence>
<keyword evidence="20" id="KW-1185">Reference proteome</keyword>
<dbReference type="InterPro" id="IPR029066">
    <property type="entry name" value="PLP-binding_barrel"/>
</dbReference>